<dbReference type="Proteomes" id="UP000031670">
    <property type="component" value="Unassembled WGS sequence"/>
</dbReference>
<reference evidence="1 2" key="2">
    <citation type="submission" date="2015-01" db="EMBL/GenBank/DDBJ databases">
        <authorList>
            <consortium name="NBRP consortium"/>
            <person name="Sawabe T."/>
            <person name="Meirelles P."/>
            <person name="Feng G."/>
            <person name="Sayaka M."/>
            <person name="Hattori M."/>
            <person name="Ohkuma M."/>
        </authorList>
    </citation>
    <scope>NUCLEOTIDE SEQUENCE [LARGE SCALE GENOMIC DNA]</scope>
    <source>
        <strain evidence="1 2">JCM19232</strain>
    </source>
</reference>
<dbReference type="AlphaFoldDB" id="A0A0B8PA10"/>
<comment type="caution">
    <text evidence="1">The sequence shown here is derived from an EMBL/GenBank/DDBJ whole genome shotgun (WGS) entry which is preliminary data.</text>
</comment>
<dbReference type="EMBL" id="BBSA01000009">
    <property type="protein sequence ID" value="GAM63645.1"/>
    <property type="molecule type" value="Genomic_DNA"/>
</dbReference>
<gene>
    <name evidence="1" type="ORF">JCM19232_2625</name>
</gene>
<organism evidence="1 2">
    <name type="scientific">Vibrio ishigakensis</name>
    <dbReference type="NCBI Taxonomy" id="1481914"/>
    <lineage>
        <taxon>Bacteria</taxon>
        <taxon>Pseudomonadati</taxon>
        <taxon>Pseudomonadota</taxon>
        <taxon>Gammaproteobacteria</taxon>
        <taxon>Vibrionales</taxon>
        <taxon>Vibrionaceae</taxon>
        <taxon>Vibrio</taxon>
    </lineage>
</organism>
<accession>A0A0B8PA10</accession>
<proteinExistence type="predicted"/>
<reference evidence="1 2" key="1">
    <citation type="submission" date="2015-01" db="EMBL/GenBank/DDBJ databases">
        <title>Vibrio sp. C5 JCM 19232 whole genome shotgun sequence.</title>
        <authorList>
            <person name="Sawabe T."/>
            <person name="Meirelles P."/>
            <person name="Feng G."/>
            <person name="Sayaka M."/>
            <person name="Hattori M."/>
            <person name="Ohkuma M."/>
        </authorList>
    </citation>
    <scope>NUCLEOTIDE SEQUENCE [LARGE SCALE GENOMIC DNA]</scope>
    <source>
        <strain evidence="1 2">JCM19232</strain>
    </source>
</reference>
<name>A0A0B8PA10_9VIBR</name>
<sequence>MSDDAFAWIMFAYVSAEDDDASYYKIKAIIGTELLNSAVSLKLDMAHRVADLAITEMVEQRELSKTHRATVLGVARASYYRNVHHYDGLLDMAKMVIVGWEVEAGMKILENSSC</sequence>
<evidence type="ECO:0000313" key="2">
    <source>
        <dbReference type="Proteomes" id="UP000031670"/>
    </source>
</evidence>
<evidence type="ECO:0000313" key="1">
    <source>
        <dbReference type="EMBL" id="GAM63645.1"/>
    </source>
</evidence>
<protein>
    <submittedName>
        <fullName evidence="1">Uncharacterized protein</fullName>
    </submittedName>
</protein>